<evidence type="ECO:0000313" key="3">
    <source>
        <dbReference type="Proteomes" id="UP000076574"/>
    </source>
</evidence>
<gene>
    <name evidence="2" type="ORF">A4A58_23650</name>
</gene>
<keyword evidence="3" id="KW-1185">Reference proteome</keyword>
<evidence type="ECO:0000313" key="2">
    <source>
        <dbReference type="EMBL" id="KZD24148.1"/>
    </source>
</evidence>
<dbReference type="AlphaFoldDB" id="A0A161RM39"/>
<keyword evidence="1" id="KW-0472">Membrane</keyword>
<dbReference type="STRING" id="943830.A4A58_23650"/>
<keyword evidence="1" id="KW-0812">Transmembrane</keyword>
<feature type="transmembrane region" description="Helical" evidence="1">
    <location>
        <begin position="303"/>
        <end position="323"/>
    </location>
</feature>
<reference evidence="2 3" key="1">
    <citation type="submission" date="2016-03" db="EMBL/GenBank/DDBJ databases">
        <title>Microsymbionts genomes from the relict species Vavilovia formosa (Stev.) Fed.</title>
        <authorList>
            <person name="Kopat V."/>
            <person name="Chirak E."/>
            <person name="Kimeklis A."/>
            <person name="Andronov E."/>
        </authorList>
    </citation>
    <scope>NUCLEOTIDE SEQUENCE [LARGE SCALE GENOMIC DNA]</scope>
    <source>
        <strain evidence="2 3">Vaf07</strain>
    </source>
</reference>
<feature type="transmembrane region" description="Helical" evidence="1">
    <location>
        <begin position="108"/>
        <end position="130"/>
    </location>
</feature>
<dbReference type="OrthoDB" id="1675191at2"/>
<dbReference type="RefSeq" id="WP_068731184.1">
    <property type="nucleotide sequence ID" value="NZ_LVYV01000005.1"/>
</dbReference>
<keyword evidence="1" id="KW-1133">Transmembrane helix</keyword>
<feature type="transmembrane region" description="Helical" evidence="1">
    <location>
        <begin position="230"/>
        <end position="246"/>
    </location>
</feature>
<sequence>MRYSTDDLRAAVTAGVLPSTQLDALLAFLTARVPEQPAARPKFDVVHLLWYAGALVVISAMGLFSTLAFSQMGGPALTATALVYAGLFTAAGHYLWTVKKLRTPGGLLIAVAVAMTPLAVFGIQDAYGAWTEFGRPKAMRDFYVWIKGSFVFMELATIAAAIVALQFYRFPFIVFIMAVALWFLSMDVVPWITGAGYGNWEMSRKISIWFGLGILVAAVIVNLRQRSGDFAFWLYLFGVLTFWGGITATSNGTNLDKALYCALNVGFLLISVALSRRVFAVFGTIGIAIYLGDLAEKIFKDSMLFPFALSLIGIGIIALGLYVHRHQRDIGTWVDARLPESLKRLRAEPVAGQA</sequence>
<feature type="transmembrane region" description="Helical" evidence="1">
    <location>
        <begin position="266"/>
        <end position="291"/>
    </location>
</feature>
<dbReference type="Proteomes" id="UP000076574">
    <property type="component" value="Unassembled WGS sequence"/>
</dbReference>
<feature type="transmembrane region" description="Helical" evidence="1">
    <location>
        <begin position="206"/>
        <end position="223"/>
    </location>
</feature>
<feature type="transmembrane region" description="Helical" evidence="1">
    <location>
        <begin position="48"/>
        <end position="70"/>
    </location>
</feature>
<evidence type="ECO:0008006" key="4">
    <source>
        <dbReference type="Google" id="ProtNLM"/>
    </source>
</evidence>
<comment type="caution">
    <text evidence="2">The sequence shown here is derived from an EMBL/GenBank/DDBJ whole genome shotgun (WGS) entry which is preliminary data.</text>
</comment>
<accession>A0A161RM39</accession>
<dbReference type="EMBL" id="LVYV01000005">
    <property type="protein sequence ID" value="KZD24148.1"/>
    <property type="molecule type" value="Genomic_DNA"/>
</dbReference>
<protein>
    <recommendedName>
        <fullName evidence="4">DUF2157 domain-containing protein</fullName>
    </recommendedName>
</protein>
<proteinExistence type="predicted"/>
<feature type="transmembrane region" description="Helical" evidence="1">
    <location>
        <begin position="172"/>
        <end position="194"/>
    </location>
</feature>
<organism evidence="2 3">
    <name type="scientific">Tardiphaga robiniae</name>
    <dbReference type="NCBI Taxonomy" id="943830"/>
    <lineage>
        <taxon>Bacteria</taxon>
        <taxon>Pseudomonadati</taxon>
        <taxon>Pseudomonadota</taxon>
        <taxon>Alphaproteobacteria</taxon>
        <taxon>Hyphomicrobiales</taxon>
        <taxon>Nitrobacteraceae</taxon>
        <taxon>Tardiphaga</taxon>
    </lineage>
</organism>
<name>A0A161RM39_9BRAD</name>
<feature type="transmembrane region" description="Helical" evidence="1">
    <location>
        <begin position="142"/>
        <end position="165"/>
    </location>
</feature>
<evidence type="ECO:0000256" key="1">
    <source>
        <dbReference type="SAM" id="Phobius"/>
    </source>
</evidence>
<feature type="transmembrane region" description="Helical" evidence="1">
    <location>
        <begin position="76"/>
        <end position="96"/>
    </location>
</feature>